<feature type="signal peptide" evidence="2">
    <location>
        <begin position="1"/>
        <end position="21"/>
    </location>
</feature>
<proteinExistence type="predicted"/>
<sequence>MTRSLAFTLLSVLFIAMQAHASHTGSHSRIHELNTDQTLINFLLNTRNLQQSDPKRSNDCFTYYLPQLTDCYDEYESDYTQCLLSSEDRRKKIDKSTYQLRDDIEDSSEHACKLLQNCVPNKDSIDSIDYFECFESASNKNQHTMYNVSTSATDTLAKVRQAYSDSDYLENVCLVASKRKYDVNNKVILNNLQGCLNGETAVPTTTPPPRSTTTLKPTTASTTLLPTTTPKH</sequence>
<dbReference type="EMBL" id="GBXI01009430">
    <property type="protein sequence ID" value="JAD04862.1"/>
    <property type="molecule type" value="Transcribed_RNA"/>
</dbReference>
<reference evidence="4" key="1">
    <citation type="submission" date="2014-11" db="EMBL/GenBank/DDBJ databases">
        <authorList>
            <person name="Geib S."/>
        </authorList>
    </citation>
    <scope>NUCLEOTIDE SEQUENCE</scope>
</reference>
<name>A0A0A1X1A5_ZEUCU</name>
<accession>A0A0A1X1A5</accession>
<gene>
    <name evidence="4" type="primary">glyQS</name>
    <name evidence="4" type="ORF">g.57160</name>
</gene>
<reference evidence="4" key="2">
    <citation type="journal article" date="2015" name="Gigascience">
        <title>Reconstructing a comprehensive transcriptome assembly of a white-pupal translocated strain of the pest fruit fly Bactrocera cucurbitae.</title>
        <authorList>
            <person name="Sim S.B."/>
            <person name="Calla B."/>
            <person name="Hall B."/>
            <person name="DeRego T."/>
            <person name="Geib S.M."/>
        </authorList>
    </citation>
    <scope>NUCLEOTIDE SEQUENCE</scope>
</reference>
<feature type="region of interest" description="Disordered" evidence="1">
    <location>
        <begin position="200"/>
        <end position="232"/>
    </location>
</feature>
<dbReference type="InterPro" id="IPR007931">
    <property type="entry name" value="TsetseEP"/>
</dbReference>
<evidence type="ECO:0000256" key="1">
    <source>
        <dbReference type="SAM" id="MobiDB-lite"/>
    </source>
</evidence>
<feature type="compositionally biased region" description="Low complexity" evidence="1">
    <location>
        <begin position="211"/>
        <end position="232"/>
    </location>
</feature>
<evidence type="ECO:0000259" key="3">
    <source>
        <dbReference type="Pfam" id="PF05267"/>
    </source>
</evidence>
<dbReference type="GO" id="GO:0016874">
    <property type="term" value="F:ligase activity"/>
    <property type="evidence" value="ECO:0007669"/>
    <property type="project" value="UniProtKB-KW"/>
</dbReference>
<organism evidence="4">
    <name type="scientific">Zeugodacus cucurbitae</name>
    <name type="common">Melon fruit fly</name>
    <name type="synonym">Bactrocera cucurbitae</name>
    <dbReference type="NCBI Taxonomy" id="28588"/>
    <lineage>
        <taxon>Eukaryota</taxon>
        <taxon>Metazoa</taxon>
        <taxon>Ecdysozoa</taxon>
        <taxon>Arthropoda</taxon>
        <taxon>Hexapoda</taxon>
        <taxon>Insecta</taxon>
        <taxon>Pterygota</taxon>
        <taxon>Neoptera</taxon>
        <taxon>Endopterygota</taxon>
        <taxon>Diptera</taxon>
        <taxon>Brachycera</taxon>
        <taxon>Muscomorpha</taxon>
        <taxon>Tephritoidea</taxon>
        <taxon>Tephritidae</taxon>
        <taxon>Zeugodacus</taxon>
        <taxon>Zeugodacus</taxon>
    </lineage>
</organism>
<feature type="chain" id="PRO_5001982991" evidence="2">
    <location>
        <begin position="22"/>
        <end position="232"/>
    </location>
</feature>
<evidence type="ECO:0000313" key="4">
    <source>
        <dbReference type="EMBL" id="JAD04862.1"/>
    </source>
</evidence>
<evidence type="ECO:0000256" key="2">
    <source>
        <dbReference type="SAM" id="SignalP"/>
    </source>
</evidence>
<dbReference type="AlphaFoldDB" id="A0A0A1X1A5"/>
<feature type="domain" description="Protein TsetseEP" evidence="3">
    <location>
        <begin position="57"/>
        <end position="178"/>
    </location>
</feature>
<protein>
    <submittedName>
        <fullName evidence="4">Glycine--tRNA ligase</fullName>
    </submittedName>
</protein>
<keyword evidence="4" id="KW-0436">Ligase</keyword>
<keyword evidence="2" id="KW-0732">Signal</keyword>
<dbReference type="Pfam" id="PF05267">
    <property type="entry name" value="DUF725"/>
    <property type="match status" value="1"/>
</dbReference>